<accession>A0ABN5AY23</accession>
<evidence type="ECO:0000313" key="1">
    <source>
        <dbReference type="EMBL" id="ASG68773.1"/>
    </source>
</evidence>
<evidence type="ECO:0008006" key="3">
    <source>
        <dbReference type="Google" id="ProtNLM"/>
    </source>
</evidence>
<dbReference type="EMBL" id="CP022132">
    <property type="protein sequence ID" value="ASG68773.1"/>
    <property type="molecule type" value="Genomic_DNA"/>
</dbReference>
<proteinExistence type="predicted"/>
<dbReference type="RefSeq" id="WP_088773239.1">
    <property type="nucleotide sequence ID" value="NZ_AP023082.1"/>
</dbReference>
<name>A0ABN5AY23_9GAMM</name>
<reference evidence="1 2" key="1">
    <citation type="submission" date="2017-06" db="EMBL/GenBank/DDBJ databases">
        <title>Complete genome of Francisella halioticida.</title>
        <authorList>
            <person name="Sjodin A."/>
        </authorList>
    </citation>
    <scope>NUCLEOTIDE SEQUENCE [LARGE SCALE GENOMIC DNA]</scope>
    <source>
        <strain evidence="1 2">DSM 23729</strain>
    </source>
</reference>
<dbReference type="Proteomes" id="UP000249910">
    <property type="component" value="Chromosome"/>
</dbReference>
<protein>
    <recommendedName>
        <fullName evidence="3">Cysteine dioxygenase</fullName>
    </recommendedName>
</protein>
<evidence type="ECO:0000313" key="2">
    <source>
        <dbReference type="Proteomes" id="UP000249910"/>
    </source>
</evidence>
<dbReference type="SUPFAM" id="SSF51182">
    <property type="entry name" value="RmlC-like cupins"/>
    <property type="match status" value="1"/>
</dbReference>
<dbReference type="Gene3D" id="2.60.120.10">
    <property type="entry name" value="Jelly Rolls"/>
    <property type="match status" value="1"/>
</dbReference>
<organism evidence="1 2">
    <name type="scientific">Francisella halioticida</name>
    <dbReference type="NCBI Taxonomy" id="549298"/>
    <lineage>
        <taxon>Bacteria</taxon>
        <taxon>Pseudomonadati</taxon>
        <taxon>Pseudomonadota</taxon>
        <taxon>Gammaproteobacteria</taxon>
        <taxon>Thiotrichales</taxon>
        <taxon>Francisellaceae</taxon>
        <taxon>Francisella</taxon>
    </lineage>
</organism>
<dbReference type="InterPro" id="IPR011051">
    <property type="entry name" value="RmlC_Cupin_sf"/>
</dbReference>
<dbReference type="InterPro" id="IPR014710">
    <property type="entry name" value="RmlC-like_jellyroll"/>
</dbReference>
<keyword evidence="2" id="KW-1185">Reference proteome</keyword>
<gene>
    <name evidence="1" type="ORF">CDV26_10635</name>
</gene>
<sequence>MLNQITEITTPFISKIEKSQCLEEKKEVVKEMLLKLYKTKDTWFNLSFFRKNIDDDRFYILPIHLNAKDEHCLSIQAWGAHYTTPIHNHDTWSSSITIQGLETQYLYGSIAKPYPSKHKLPKAKPMLFNEGTTIELDRNELHQVENHTNDIAISIVFFMKHPDTTDRIKVNLENNNVTYWKDNPKILD</sequence>